<feature type="region of interest" description="Disordered" evidence="6">
    <location>
        <begin position="195"/>
        <end position="282"/>
    </location>
</feature>
<evidence type="ECO:0000256" key="2">
    <source>
        <dbReference type="ARBA" id="ARBA00022723"/>
    </source>
</evidence>
<keyword evidence="3 5" id="KW-0378">Hydrolase</keyword>
<dbReference type="EMBL" id="AAEE01000004">
    <property type="protein sequence ID" value="EAK89274.1"/>
    <property type="molecule type" value="Genomic_DNA"/>
</dbReference>
<keyword evidence="2" id="KW-0479">Metal-binding</keyword>
<feature type="region of interest" description="Disordered" evidence="6">
    <location>
        <begin position="568"/>
        <end position="609"/>
    </location>
</feature>
<feature type="domain" description="PPM-type phosphatase" evidence="7">
    <location>
        <begin position="34"/>
        <end position="532"/>
    </location>
</feature>
<dbReference type="InterPro" id="IPR001932">
    <property type="entry name" value="PPM-type_phosphatase-like_dom"/>
</dbReference>
<dbReference type="GO" id="GO:0004722">
    <property type="term" value="F:protein serine/threonine phosphatase activity"/>
    <property type="evidence" value="ECO:0007669"/>
    <property type="project" value="InterPro"/>
</dbReference>
<dbReference type="PROSITE" id="PS51746">
    <property type="entry name" value="PPM_2"/>
    <property type="match status" value="1"/>
</dbReference>
<dbReference type="PROSITE" id="PS01032">
    <property type="entry name" value="PPM_1"/>
    <property type="match status" value="1"/>
</dbReference>
<dbReference type="SMART" id="SM00332">
    <property type="entry name" value="PP2Cc"/>
    <property type="match status" value="1"/>
</dbReference>
<keyword evidence="4 5" id="KW-0904">Protein phosphatase</keyword>
<feature type="compositionally biased region" description="Polar residues" evidence="6">
    <location>
        <begin position="568"/>
        <end position="583"/>
    </location>
</feature>
<dbReference type="Pfam" id="PF00481">
    <property type="entry name" value="PP2C"/>
    <property type="match status" value="2"/>
</dbReference>
<dbReference type="InterPro" id="IPR000222">
    <property type="entry name" value="PP2C_BS"/>
</dbReference>
<feature type="compositionally biased region" description="Basic and acidic residues" evidence="6">
    <location>
        <begin position="452"/>
        <end position="472"/>
    </location>
</feature>
<comment type="similarity">
    <text evidence="5">Belongs to the PP2C family.</text>
</comment>
<comment type="subcellular location">
    <subcellularLocation>
        <location evidence="1">Membrane</location>
        <topology evidence="1">Peripheral membrane protein</topology>
    </subcellularLocation>
</comment>
<evidence type="ECO:0000259" key="7">
    <source>
        <dbReference type="PROSITE" id="PS51746"/>
    </source>
</evidence>
<dbReference type="OMA" id="YCAMKLP"/>
<sequence length="648" mass="71133">VVKRKQIKMGMFLTKPSTTKHSDQGGDFDKYGVRFGVSGMQGWRVSMEDAHIALPRLDKHPELSLFGVFDGHGGSVISEWVSRHIESIFEQELDTVLKELSSNEINLSPDKSKLPNRVVAISEALQRTYIKLDEQMASPTSRPEQRAIYDKKKTNSDTNPPKTFLQELLGGIDGQRRVLRMVEQNGNRCLQIVSYNGDEESNSSENGNADGDKVEEVDEIKESSAKNEDSSYGRQPAENIPSTDLDENQNYSDEITPFESDIKRDDATYDDPNAGFIDDDGLAEDDGYLEDISDSGACGPEHCGTTAVVAVILPDETGDTPYLIVANAGDSRAVLSRSGQAIALSHDHKPELPLENERILKAHGTVENGRVDGNLNMSRTLGDLQYKSDSSLTPEEQKITAFPDVRIIPLTNEDEFIVLACDGIWDVVDNQLCVDIVRRKILKQIEALESGNDSKKRESNMDGQNDREFGSIESKEQLSISTKLDGSSPIPALTSIQLSKICEEICDECLAPNPVESEGIGCDNMTFMIVQLGPNIRKKSSDCMVSAQIGSAVAKRLNAAASAIETQISQAQQGNKTDSSPGNFSDDDGTLRNEQSSRMETQARKAPDAVLNAPLPSVSWIPKKEFNVTLYGHGVDDGRFDNIPEGRL</sequence>
<dbReference type="Gene3D" id="3.60.40.10">
    <property type="entry name" value="PPM-type phosphatase domain"/>
    <property type="match status" value="2"/>
</dbReference>
<feature type="compositionally biased region" description="Basic and acidic residues" evidence="6">
    <location>
        <begin position="589"/>
        <end position="607"/>
    </location>
</feature>
<feature type="region of interest" description="Disordered" evidence="6">
    <location>
        <begin position="451"/>
        <end position="472"/>
    </location>
</feature>
<dbReference type="GeneID" id="3373828"/>
<gene>
    <name evidence="8" type="ORF">cgd3_2020</name>
</gene>
<protein>
    <submittedName>
        <fullName evidence="8">PP2C like protein phosphatase</fullName>
    </submittedName>
</protein>
<evidence type="ECO:0000256" key="6">
    <source>
        <dbReference type="SAM" id="MobiDB-lite"/>
    </source>
</evidence>
<dbReference type="GO" id="GO:0046872">
    <property type="term" value="F:metal ion binding"/>
    <property type="evidence" value="ECO:0007669"/>
    <property type="project" value="UniProtKB-KW"/>
</dbReference>
<comment type="caution">
    <text evidence="8">The sequence shown here is derived from an EMBL/GenBank/DDBJ whole genome shotgun (WGS) entry which is preliminary data.</text>
</comment>
<evidence type="ECO:0000313" key="8">
    <source>
        <dbReference type="EMBL" id="EAK89274.1"/>
    </source>
</evidence>
<dbReference type="KEGG" id="cpv:cgd3_2020"/>
<evidence type="ECO:0000256" key="5">
    <source>
        <dbReference type="RuleBase" id="RU003465"/>
    </source>
</evidence>
<dbReference type="PANTHER" id="PTHR13832">
    <property type="entry name" value="PROTEIN PHOSPHATASE 2C"/>
    <property type="match status" value="1"/>
</dbReference>
<dbReference type="InParanoid" id="Q5CUP3"/>
<dbReference type="AlphaFoldDB" id="Q5CUP3"/>
<feature type="region of interest" description="Disordered" evidence="6">
    <location>
        <begin position="134"/>
        <end position="164"/>
    </location>
</feature>
<evidence type="ECO:0000256" key="4">
    <source>
        <dbReference type="ARBA" id="ARBA00022912"/>
    </source>
</evidence>
<feature type="non-terminal residue" evidence="8">
    <location>
        <position position="1"/>
    </location>
</feature>
<dbReference type="OrthoDB" id="10264738at2759"/>
<accession>Q5CUP3</accession>
<evidence type="ECO:0000313" key="9">
    <source>
        <dbReference type="Proteomes" id="UP000006726"/>
    </source>
</evidence>
<name>Q5CUP3_CRYPI</name>
<dbReference type="GO" id="GO:0016020">
    <property type="term" value="C:membrane"/>
    <property type="evidence" value="ECO:0007669"/>
    <property type="project" value="UniProtKB-SubCell"/>
</dbReference>
<dbReference type="InterPro" id="IPR015655">
    <property type="entry name" value="PP2C"/>
</dbReference>
<evidence type="ECO:0000256" key="3">
    <source>
        <dbReference type="ARBA" id="ARBA00022801"/>
    </source>
</evidence>
<dbReference type="CDD" id="cd00143">
    <property type="entry name" value="PP2Cc"/>
    <property type="match status" value="1"/>
</dbReference>
<feature type="compositionally biased region" description="Basic and acidic residues" evidence="6">
    <location>
        <begin position="210"/>
        <end position="231"/>
    </location>
</feature>
<feature type="compositionally biased region" description="Basic and acidic residues" evidence="6">
    <location>
        <begin position="143"/>
        <end position="155"/>
    </location>
</feature>
<reference evidence="8 9" key="1">
    <citation type="journal article" date="2004" name="Science">
        <title>Complete genome sequence of the apicomplexan, Cryptosporidium parvum.</title>
        <authorList>
            <person name="Abrahamsen M.S."/>
            <person name="Templeton T.J."/>
            <person name="Enomoto S."/>
            <person name="Abrahante J.E."/>
            <person name="Zhu G."/>
            <person name="Lancto C.A."/>
            <person name="Deng M."/>
            <person name="Liu C."/>
            <person name="Widmer G."/>
            <person name="Tzipori S."/>
            <person name="Buck G.A."/>
            <person name="Xu P."/>
            <person name="Bankier A.T."/>
            <person name="Dear P.H."/>
            <person name="Konfortov B.A."/>
            <person name="Spriggs H.F."/>
            <person name="Iyer L."/>
            <person name="Anantharaman V."/>
            <person name="Aravind L."/>
            <person name="Kapur V."/>
        </authorList>
    </citation>
    <scope>NUCLEOTIDE SEQUENCE [LARGE SCALE GENOMIC DNA]</scope>
    <source>
        <strain evidence="9">Iowa II</strain>
    </source>
</reference>
<dbReference type="RefSeq" id="XP_626771.1">
    <property type="nucleotide sequence ID" value="XM_626771.1"/>
</dbReference>
<dbReference type="STRING" id="353152.Q5CUP3"/>
<proteinExistence type="inferred from homology"/>
<dbReference type="InterPro" id="IPR036457">
    <property type="entry name" value="PPM-type-like_dom_sf"/>
</dbReference>
<evidence type="ECO:0000256" key="1">
    <source>
        <dbReference type="ARBA" id="ARBA00004170"/>
    </source>
</evidence>
<dbReference type="SUPFAM" id="SSF81606">
    <property type="entry name" value="PP2C-like"/>
    <property type="match status" value="1"/>
</dbReference>
<dbReference type="Proteomes" id="UP000006726">
    <property type="component" value="Chromosome 3"/>
</dbReference>
<organism evidence="8 9">
    <name type="scientific">Cryptosporidium parvum (strain Iowa II)</name>
    <dbReference type="NCBI Taxonomy" id="353152"/>
    <lineage>
        <taxon>Eukaryota</taxon>
        <taxon>Sar</taxon>
        <taxon>Alveolata</taxon>
        <taxon>Apicomplexa</taxon>
        <taxon>Conoidasida</taxon>
        <taxon>Coccidia</taxon>
        <taxon>Eucoccidiorida</taxon>
        <taxon>Eimeriorina</taxon>
        <taxon>Cryptosporidiidae</taxon>
        <taxon>Cryptosporidium</taxon>
    </lineage>
</organism>
<keyword evidence="9" id="KW-1185">Reference proteome</keyword>
<dbReference type="PANTHER" id="PTHR13832:SF840">
    <property type="entry name" value="PROTEIN PHOSPHATASE 2C 60-RELATED"/>
    <property type="match status" value="1"/>
</dbReference>